<keyword evidence="3" id="KW-1185">Reference proteome</keyword>
<comment type="caution">
    <text evidence="2">The sequence shown here is derived from an EMBL/GenBank/DDBJ whole genome shotgun (WGS) entry which is preliminary data.</text>
</comment>
<gene>
    <name evidence="2" type="ORF">GCM10009827_102800</name>
</gene>
<reference evidence="2 3" key="1">
    <citation type="journal article" date="2019" name="Int. J. Syst. Evol. Microbiol.">
        <title>The Global Catalogue of Microorganisms (GCM) 10K type strain sequencing project: providing services to taxonomists for standard genome sequencing and annotation.</title>
        <authorList>
            <consortium name="The Broad Institute Genomics Platform"/>
            <consortium name="The Broad Institute Genome Sequencing Center for Infectious Disease"/>
            <person name="Wu L."/>
            <person name="Ma J."/>
        </authorList>
    </citation>
    <scope>NUCLEOTIDE SEQUENCE [LARGE SCALE GENOMIC DNA]</scope>
    <source>
        <strain evidence="2 3">JCM 15933</strain>
    </source>
</reference>
<dbReference type="EMBL" id="BAAAQD010000034">
    <property type="protein sequence ID" value="GAA1564636.1"/>
    <property type="molecule type" value="Genomic_DNA"/>
</dbReference>
<accession>A0ABN2CWL8</accession>
<dbReference type="Proteomes" id="UP001501470">
    <property type="component" value="Unassembled WGS sequence"/>
</dbReference>
<feature type="region of interest" description="Disordered" evidence="1">
    <location>
        <begin position="74"/>
        <end position="99"/>
    </location>
</feature>
<protein>
    <submittedName>
        <fullName evidence="2">Uncharacterized protein</fullName>
    </submittedName>
</protein>
<proteinExistence type="predicted"/>
<evidence type="ECO:0000313" key="2">
    <source>
        <dbReference type="EMBL" id="GAA1564636.1"/>
    </source>
</evidence>
<name>A0ABN2CWL8_9ACTN</name>
<feature type="compositionally biased region" description="Basic and acidic residues" evidence="1">
    <location>
        <begin position="74"/>
        <end position="83"/>
    </location>
</feature>
<dbReference type="RefSeq" id="WP_344512786.1">
    <property type="nucleotide sequence ID" value="NZ_BAAAQD010000034.1"/>
</dbReference>
<sequence length="99" mass="10653">MAESAVDVNEVLRERVETCRRLAVEQGVPVVVGDPVPLPRNAGLPVGLYDVFDLVGSVDTGDLRFAPPSEVRTDEAWRDRVVDEECPLGDPPATRSGPG</sequence>
<organism evidence="2 3">
    <name type="scientific">Dactylosporangium maewongense</name>
    <dbReference type="NCBI Taxonomy" id="634393"/>
    <lineage>
        <taxon>Bacteria</taxon>
        <taxon>Bacillati</taxon>
        <taxon>Actinomycetota</taxon>
        <taxon>Actinomycetes</taxon>
        <taxon>Micromonosporales</taxon>
        <taxon>Micromonosporaceae</taxon>
        <taxon>Dactylosporangium</taxon>
    </lineage>
</organism>
<evidence type="ECO:0000313" key="3">
    <source>
        <dbReference type="Proteomes" id="UP001501470"/>
    </source>
</evidence>
<evidence type="ECO:0000256" key="1">
    <source>
        <dbReference type="SAM" id="MobiDB-lite"/>
    </source>
</evidence>